<dbReference type="Gene3D" id="2.30.30.40">
    <property type="entry name" value="SH3 Domains"/>
    <property type="match status" value="1"/>
</dbReference>
<evidence type="ECO:0000259" key="7">
    <source>
        <dbReference type="PROSITE" id="PS51910"/>
    </source>
</evidence>
<dbReference type="InterPro" id="IPR003646">
    <property type="entry name" value="SH3-like_bac-type"/>
</dbReference>
<evidence type="ECO:0000259" key="6">
    <source>
        <dbReference type="PROSITE" id="PS51782"/>
    </source>
</evidence>
<dbReference type="InterPro" id="IPR041704">
    <property type="entry name" value="CFLE_GH18"/>
</dbReference>
<dbReference type="RefSeq" id="WP_343760302.1">
    <property type="nucleotide sequence ID" value="NZ_BAAACG010000008.1"/>
</dbReference>
<protein>
    <submittedName>
        <fullName evidence="8">LysM peptidoglycan-binding domain-containing protein</fullName>
    </submittedName>
</protein>
<evidence type="ECO:0000256" key="1">
    <source>
        <dbReference type="ARBA" id="ARBA00022801"/>
    </source>
</evidence>
<evidence type="ECO:0000256" key="2">
    <source>
        <dbReference type="ARBA" id="ARBA00023295"/>
    </source>
</evidence>
<proteinExistence type="inferred from homology"/>
<keyword evidence="9" id="KW-1185">Reference proteome</keyword>
<evidence type="ECO:0000313" key="9">
    <source>
        <dbReference type="Proteomes" id="UP001501510"/>
    </source>
</evidence>
<feature type="domain" description="LysM" evidence="6">
    <location>
        <begin position="53"/>
        <end position="96"/>
    </location>
</feature>
<keyword evidence="1 3" id="KW-0378">Hydrolase</keyword>
<feature type="domain" description="SH3b" evidence="5">
    <location>
        <begin position="98"/>
        <end position="162"/>
    </location>
</feature>
<reference evidence="9" key="1">
    <citation type="journal article" date="2019" name="Int. J. Syst. Evol. Microbiol.">
        <title>The Global Catalogue of Microorganisms (GCM) 10K type strain sequencing project: providing services to taxonomists for standard genome sequencing and annotation.</title>
        <authorList>
            <consortium name="The Broad Institute Genomics Platform"/>
            <consortium name="The Broad Institute Genome Sequencing Center for Infectious Disease"/>
            <person name="Wu L."/>
            <person name="Ma J."/>
        </authorList>
    </citation>
    <scope>NUCLEOTIDE SEQUENCE [LARGE SCALE GENOMIC DNA]</scope>
    <source>
        <strain evidence="9">JCM 1407</strain>
    </source>
</reference>
<dbReference type="CDD" id="cd02874">
    <property type="entry name" value="GH18_CFLE_spore_hydrolase"/>
    <property type="match status" value="1"/>
</dbReference>
<accession>A0ABP3UL86</accession>
<gene>
    <name evidence="8" type="ORF">GCM10008906_14190</name>
</gene>
<feature type="domain" description="GH18" evidence="7">
    <location>
        <begin position="170"/>
        <end position="503"/>
    </location>
</feature>
<dbReference type="Pfam" id="PF08239">
    <property type="entry name" value="SH3_3"/>
    <property type="match status" value="1"/>
</dbReference>
<dbReference type="Proteomes" id="UP001501510">
    <property type="component" value="Unassembled WGS sequence"/>
</dbReference>
<name>A0ABP3UL86_9CLOT</name>
<dbReference type="InterPro" id="IPR001579">
    <property type="entry name" value="Glyco_hydro_18_chit_AS"/>
</dbReference>
<dbReference type="SUPFAM" id="SSF54106">
    <property type="entry name" value="LysM domain"/>
    <property type="match status" value="2"/>
</dbReference>
<dbReference type="Pfam" id="PF00704">
    <property type="entry name" value="Glyco_hydro_18"/>
    <property type="match status" value="1"/>
</dbReference>
<dbReference type="Gene3D" id="3.10.50.10">
    <property type="match status" value="1"/>
</dbReference>
<dbReference type="SMART" id="SM00257">
    <property type="entry name" value="LysM"/>
    <property type="match status" value="2"/>
</dbReference>
<dbReference type="InterPro" id="IPR036779">
    <property type="entry name" value="LysM_dom_sf"/>
</dbReference>
<dbReference type="PROSITE" id="PS51781">
    <property type="entry name" value="SH3B"/>
    <property type="match status" value="1"/>
</dbReference>
<sequence>MYRQPNIVYTVTRGDSLFSIAKKYGISVEELKEYNGLETNEVFPGQRLAIPISTYKVRPGDSLYSIAKKFQTTEKSIMKLNNLESTNLFVGEVLQIPAYTEGVTLVDSVNIRALPSTQSEILYNMAKGAKLPILDVYDNWYKVKLFNDDEGWVSSELVQFNVYGDMKPVSSIVGFYTLEEGPTLPSSFNSFINNKESLSEVGLFMFRINADDPTSIEKYGGEFTDEDVKQLIEIGHRNNIKMLAVVHNLLYKDGGTTKAKEAVKELLSTKENRKKFIDNLIELIEKYGFDGVNIDIEDVYIEDSDRLSYLYVELAKELKKKGYYLSASIPSRISDEPFNPFSDPFDYKIIGAVVDEFIVMLYNEFGWPGSPPGPAVTTGWMRKVLDYTISRIPRYKVVGAVSVFGFDFNLDTGKTTYVTYDSAIKLAEKYNANIKFSEERQTPYFDYVDDKGQKHQVWFEDERSLYSKINLAYKKGIKGVALWRLGMEDKDIWPMIKEDVVVKRF</sequence>
<dbReference type="Pfam" id="PF01476">
    <property type="entry name" value="LysM"/>
    <property type="match status" value="2"/>
</dbReference>
<dbReference type="InterPro" id="IPR017853">
    <property type="entry name" value="GH"/>
</dbReference>
<dbReference type="PANTHER" id="PTHR46066">
    <property type="entry name" value="CHITINASE DOMAIN-CONTAINING PROTEIN 1 FAMILY MEMBER"/>
    <property type="match status" value="1"/>
</dbReference>
<evidence type="ECO:0000256" key="4">
    <source>
        <dbReference type="RuleBase" id="RU004453"/>
    </source>
</evidence>
<dbReference type="InterPro" id="IPR001223">
    <property type="entry name" value="Glyco_hydro18_cat"/>
</dbReference>
<evidence type="ECO:0000313" key="8">
    <source>
        <dbReference type="EMBL" id="GAA0737711.1"/>
    </source>
</evidence>
<dbReference type="PROSITE" id="PS51782">
    <property type="entry name" value="LYSM"/>
    <property type="match status" value="2"/>
</dbReference>
<keyword evidence="2 3" id="KW-0326">Glycosidase</keyword>
<evidence type="ECO:0000256" key="3">
    <source>
        <dbReference type="RuleBase" id="RU000489"/>
    </source>
</evidence>
<dbReference type="PROSITE" id="PS51910">
    <property type="entry name" value="GH18_2"/>
    <property type="match status" value="1"/>
</dbReference>
<dbReference type="PROSITE" id="PS01095">
    <property type="entry name" value="GH18_1"/>
    <property type="match status" value="1"/>
</dbReference>
<dbReference type="InterPro" id="IPR011583">
    <property type="entry name" value="Chitinase_II/V-like_cat"/>
</dbReference>
<dbReference type="CDD" id="cd00118">
    <property type="entry name" value="LysM"/>
    <property type="match status" value="2"/>
</dbReference>
<dbReference type="SMART" id="SM00287">
    <property type="entry name" value="SH3b"/>
    <property type="match status" value="1"/>
</dbReference>
<dbReference type="Gene3D" id="3.10.350.10">
    <property type="entry name" value="LysM domain"/>
    <property type="match status" value="2"/>
</dbReference>
<organism evidence="8 9">
    <name type="scientific">Clostridium oceanicum</name>
    <dbReference type="NCBI Taxonomy" id="1543"/>
    <lineage>
        <taxon>Bacteria</taxon>
        <taxon>Bacillati</taxon>
        <taxon>Bacillota</taxon>
        <taxon>Clostridia</taxon>
        <taxon>Eubacteriales</taxon>
        <taxon>Clostridiaceae</taxon>
        <taxon>Clostridium</taxon>
    </lineage>
</organism>
<dbReference type="InterPro" id="IPR029070">
    <property type="entry name" value="Chitinase_insertion_sf"/>
</dbReference>
<feature type="domain" description="LysM" evidence="6">
    <location>
        <begin position="7"/>
        <end position="50"/>
    </location>
</feature>
<dbReference type="InterPro" id="IPR018392">
    <property type="entry name" value="LysM"/>
</dbReference>
<dbReference type="PANTHER" id="PTHR46066:SF2">
    <property type="entry name" value="CHITINASE DOMAIN-CONTAINING PROTEIN 1"/>
    <property type="match status" value="1"/>
</dbReference>
<dbReference type="EMBL" id="BAAACG010000008">
    <property type="protein sequence ID" value="GAA0737711.1"/>
    <property type="molecule type" value="Genomic_DNA"/>
</dbReference>
<dbReference type="SMART" id="SM00636">
    <property type="entry name" value="Glyco_18"/>
    <property type="match status" value="1"/>
</dbReference>
<comment type="caution">
    <text evidence="8">The sequence shown here is derived from an EMBL/GenBank/DDBJ whole genome shotgun (WGS) entry which is preliminary data.</text>
</comment>
<dbReference type="SUPFAM" id="SSF51445">
    <property type="entry name" value="(Trans)glycosidases"/>
    <property type="match status" value="1"/>
</dbReference>
<evidence type="ECO:0000259" key="5">
    <source>
        <dbReference type="PROSITE" id="PS51781"/>
    </source>
</evidence>
<comment type="similarity">
    <text evidence="4">Belongs to the glycosyl hydrolase 18 family.</text>
</comment>
<dbReference type="Gene3D" id="3.20.20.80">
    <property type="entry name" value="Glycosidases"/>
    <property type="match status" value="1"/>
</dbReference>